<dbReference type="PROSITE" id="PS50076">
    <property type="entry name" value="DNAJ_2"/>
    <property type="match status" value="1"/>
</dbReference>
<organism evidence="3 6">
    <name type="scientific">Arthrobacter bambusae</name>
    <dbReference type="NCBI Taxonomy" id="1338426"/>
    <lineage>
        <taxon>Bacteria</taxon>
        <taxon>Bacillati</taxon>
        <taxon>Actinomycetota</taxon>
        <taxon>Actinomycetes</taxon>
        <taxon>Micrococcales</taxon>
        <taxon>Micrococcaceae</taxon>
        <taxon>Arthrobacter</taxon>
    </lineage>
</organism>
<dbReference type="PRINTS" id="PR00625">
    <property type="entry name" value="JDOMAIN"/>
</dbReference>
<dbReference type="RefSeq" id="WP_284990533.1">
    <property type="nucleotide sequence ID" value="NZ_JAUSRG010000005.1"/>
</dbReference>
<dbReference type="Gene3D" id="1.10.287.110">
    <property type="entry name" value="DnaJ domain"/>
    <property type="match status" value="1"/>
</dbReference>
<dbReference type="InterPro" id="IPR052276">
    <property type="entry name" value="Diphthamide-biosynth_chaperone"/>
</dbReference>
<keyword evidence="5" id="KW-1185">Reference proteome</keyword>
<name>A0AAW8DFT5_9MICC</name>
<evidence type="ECO:0000313" key="5">
    <source>
        <dbReference type="Proteomes" id="UP001230951"/>
    </source>
</evidence>
<reference evidence="3 5" key="1">
    <citation type="submission" date="2023-07" db="EMBL/GenBank/DDBJ databases">
        <title>Sorghum-associated microbial communities from plants grown in Nebraska, USA.</title>
        <authorList>
            <person name="Schachtman D."/>
        </authorList>
    </citation>
    <scope>NUCLEOTIDE SEQUENCE</scope>
    <source>
        <strain evidence="3">DS1006</strain>
        <strain evidence="4 5">DS1016</strain>
    </source>
</reference>
<dbReference type="SUPFAM" id="SSF46565">
    <property type="entry name" value="Chaperone J-domain"/>
    <property type="match status" value="1"/>
</dbReference>
<dbReference type="InterPro" id="IPR036869">
    <property type="entry name" value="J_dom_sf"/>
</dbReference>
<dbReference type="Pfam" id="PF00226">
    <property type="entry name" value="DnaJ"/>
    <property type="match status" value="1"/>
</dbReference>
<feature type="domain" description="J" evidence="2">
    <location>
        <begin position="7"/>
        <end position="80"/>
    </location>
</feature>
<evidence type="ECO:0000313" key="4">
    <source>
        <dbReference type="EMBL" id="MDQ0180545.1"/>
    </source>
</evidence>
<dbReference type="Proteomes" id="UP001230951">
    <property type="component" value="Unassembled WGS sequence"/>
</dbReference>
<dbReference type="SMART" id="SM00271">
    <property type="entry name" value="DnaJ"/>
    <property type="match status" value="1"/>
</dbReference>
<accession>A0AAW8DFT5</accession>
<feature type="region of interest" description="Disordered" evidence="1">
    <location>
        <begin position="70"/>
        <end position="102"/>
    </location>
</feature>
<dbReference type="PANTHER" id="PTHR44240">
    <property type="entry name" value="DNAJ DOMAIN (PROKARYOTIC HEAT SHOCK PROTEIN)-RELATED"/>
    <property type="match status" value="1"/>
</dbReference>
<comment type="caution">
    <text evidence="3">The sequence shown here is derived from an EMBL/GenBank/DDBJ whole genome shotgun (WGS) entry which is preliminary data.</text>
</comment>
<dbReference type="GO" id="GO:0003677">
    <property type="term" value="F:DNA binding"/>
    <property type="evidence" value="ECO:0007669"/>
    <property type="project" value="UniProtKB-KW"/>
</dbReference>
<dbReference type="CDD" id="cd06257">
    <property type="entry name" value="DnaJ"/>
    <property type="match status" value="1"/>
</dbReference>
<keyword evidence="3" id="KW-0238">DNA-binding</keyword>
<dbReference type="EMBL" id="JAUSTF010000003">
    <property type="protein sequence ID" value="MDQ0180545.1"/>
    <property type="molecule type" value="Genomic_DNA"/>
</dbReference>
<feature type="compositionally biased region" description="Basic and acidic residues" evidence="1">
    <location>
        <begin position="70"/>
        <end position="94"/>
    </location>
</feature>
<feature type="region of interest" description="Disordered" evidence="1">
    <location>
        <begin position="28"/>
        <end position="55"/>
    </location>
</feature>
<gene>
    <name evidence="3" type="ORF">J2S90_002379</name>
    <name evidence="4" type="ORF">J2S93_001967</name>
</gene>
<evidence type="ECO:0000313" key="3">
    <source>
        <dbReference type="EMBL" id="MDP9905413.1"/>
    </source>
</evidence>
<evidence type="ECO:0000259" key="2">
    <source>
        <dbReference type="PROSITE" id="PS50076"/>
    </source>
</evidence>
<evidence type="ECO:0000313" key="6">
    <source>
        <dbReference type="Proteomes" id="UP001242995"/>
    </source>
</evidence>
<dbReference type="EMBL" id="JAUSRG010000005">
    <property type="protein sequence ID" value="MDP9905413.1"/>
    <property type="molecule type" value="Genomic_DNA"/>
</dbReference>
<protein>
    <submittedName>
        <fullName evidence="3">Curved DNA-binding protein CbpA</fullName>
    </submittedName>
</protein>
<evidence type="ECO:0000256" key="1">
    <source>
        <dbReference type="SAM" id="MobiDB-lite"/>
    </source>
</evidence>
<dbReference type="PANTHER" id="PTHR44240:SF10">
    <property type="entry name" value="J DOMAIN-CONTAINING PROTEIN"/>
    <property type="match status" value="1"/>
</dbReference>
<dbReference type="AlphaFoldDB" id="A0AAW8DFT5"/>
<dbReference type="Proteomes" id="UP001242995">
    <property type="component" value="Unassembled WGS sequence"/>
</dbReference>
<proteinExistence type="predicted"/>
<dbReference type="InterPro" id="IPR001623">
    <property type="entry name" value="DnaJ_domain"/>
</dbReference>
<sequence>MKTNGPDPYEILHIDPTATAREVGRAYRAQMRSRHPDTRPARGHGTGPTTPESQKELQDVMNAYAILGNAEKRAAYDRDHPRPAPTEPHPREPLVRPPDPLLPAASLLIGPVIWEPAAGRSDAPPAWPGPYPPGYTLIRRIPHWPPSDPKAP</sequence>